<evidence type="ECO:0000256" key="7">
    <source>
        <dbReference type="ARBA" id="ARBA00023002"/>
    </source>
</evidence>
<dbReference type="Gene3D" id="1.20.140.10">
    <property type="entry name" value="Butyryl-CoA Dehydrogenase, subunit A, domain 3"/>
    <property type="match status" value="1"/>
</dbReference>
<reference evidence="15" key="1">
    <citation type="submission" date="2018-01" db="EMBL/GenBank/DDBJ databases">
        <title>Draft Genome Sequence of the Radioresistant Bacterium Deinococcus aerius TR0125, Isolated from the Higher Atmosphere above Japan.</title>
        <authorList>
            <person name="Satoh K."/>
            <person name="Arai H."/>
            <person name="Sanzen T."/>
            <person name="Kawaguchi Y."/>
            <person name="Hayashi H."/>
            <person name="Yokobori S."/>
            <person name="Yamagishi A."/>
            <person name="Oono Y."/>
            <person name="Narumi I."/>
        </authorList>
    </citation>
    <scope>NUCLEOTIDE SEQUENCE [LARGE SCALE GENOMIC DNA]</scope>
    <source>
        <strain evidence="15">TR0125</strain>
    </source>
</reference>
<sequence>MVFLSGANLSLPAQDAWRAYRESWDPRLIAIGVGAAGALLSERGRPPWHQLAVPTRPVVSTSGAGDALLAAFVRVYFSGLGAREALRPGCTFASCTCGEPGGAAGHLTWPELSALTEVGPGAGATLPGVTHALSPTLQDVTGRAAHAIRTHADACEAAQDVTPEAAAALRASGYTRLTLPRERGGLGATLEEYAAAQLRLGEANAALALVLAMHTHVVGAAFQGGTLPEPMLAALERASVEGRLVNALASEPELGSPSRGGLPRTVAVPEGDGWRLTGRKTWATGARALDLAVVSAATPGGEVVRLLVDMHAPGVGIEPTWTGALALRGSGSHDVTFAGVHVPGDLLAPPAPGHPASSAWFWTAIAATYLGVGFAALGALVAYARERVPTALGAPIATLPRVQENVGRIAAELHAARALLLEAARTWDDAPTPEAVPVLAAAKACATNAAVSATDLAVRTAGGAALTPALPLERLLRDARAGLTHPPADEVSFGSLGAHLLGVEARR</sequence>
<feature type="transmembrane region" description="Helical" evidence="9">
    <location>
        <begin position="359"/>
        <end position="383"/>
    </location>
</feature>
<comment type="similarity">
    <text evidence="2 8">Belongs to the acyl-CoA dehydrogenase family.</text>
</comment>
<proteinExistence type="inferred from homology"/>
<dbReference type="InterPro" id="IPR037069">
    <property type="entry name" value="AcylCoA_DH/ox_N_sf"/>
</dbReference>
<gene>
    <name evidence="14" type="ORF">DAERI_090095</name>
</gene>
<keyword evidence="9" id="KW-1133">Transmembrane helix</keyword>
<evidence type="ECO:0000259" key="12">
    <source>
        <dbReference type="Pfam" id="PF02770"/>
    </source>
</evidence>
<feature type="domain" description="Acyl-CoA oxidase/dehydrogenase middle" evidence="12">
    <location>
        <begin position="249"/>
        <end position="339"/>
    </location>
</feature>
<dbReference type="Gene3D" id="2.40.110.10">
    <property type="entry name" value="Butyryl-CoA Dehydrogenase, subunit A, domain 2"/>
    <property type="match status" value="1"/>
</dbReference>
<dbReference type="Pfam" id="PF02770">
    <property type="entry name" value="Acyl-CoA_dh_M"/>
    <property type="match status" value="1"/>
</dbReference>
<evidence type="ECO:0000313" key="15">
    <source>
        <dbReference type="Proteomes" id="UP000236569"/>
    </source>
</evidence>
<evidence type="ECO:0000313" key="14">
    <source>
        <dbReference type="EMBL" id="GBF06509.1"/>
    </source>
</evidence>
<organism evidence="14 15">
    <name type="scientific">Deinococcus aerius</name>
    <dbReference type="NCBI Taxonomy" id="200253"/>
    <lineage>
        <taxon>Bacteria</taxon>
        <taxon>Thermotogati</taxon>
        <taxon>Deinococcota</taxon>
        <taxon>Deinococci</taxon>
        <taxon>Deinococcales</taxon>
        <taxon>Deinococcaceae</taxon>
        <taxon>Deinococcus</taxon>
    </lineage>
</organism>
<dbReference type="InterPro" id="IPR009075">
    <property type="entry name" value="AcylCo_DH/oxidase_C"/>
</dbReference>
<dbReference type="PANTHER" id="PTHR43884">
    <property type="entry name" value="ACYL-COA DEHYDROGENASE"/>
    <property type="match status" value="1"/>
</dbReference>
<keyword evidence="9" id="KW-0812">Transmembrane</keyword>
<evidence type="ECO:0000256" key="2">
    <source>
        <dbReference type="ARBA" id="ARBA00009347"/>
    </source>
</evidence>
<dbReference type="Pfam" id="PF00294">
    <property type="entry name" value="PfkB"/>
    <property type="match status" value="1"/>
</dbReference>
<keyword evidence="9" id="KW-0472">Membrane</keyword>
<evidence type="ECO:0000256" key="9">
    <source>
        <dbReference type="SAM" id="Phobius"/>
    </source>
</evidence>
<dbReference type="GO" id="GO:0003995">
    <property type="term" value="F:acyl-CoA dehydrogenase activity"/>
    <property type="evidence" value="ECO:0007669"/>
    <property type="project" value="TreeGrafter"/>
</dbReference>
<dbReference type="Pfam" id="PF02771">
    <property type="entry name" value="Acyl-CoA_dh_N"/>
    <property type="match status" value="1"/>
</dbReference>
<dbReference type="GO" id="GO:0050660">
    <property type="term" value="F:flavin adenine dinucleotide binding"/>
    <property type="evidence" value="ECO:0007669"/>
    <property type="project" value="InterPro"/>
</dbReference>
<dbReference type="OrthoDB" id="9785203at2"/>
<feature type="domain" description="Acyl-CoA dehydrogenase/oxidase N-terminal" evidence="13">
    <location>
        <begin position="144"/>
        <end position="220"/>
    </location>
</feature>
<keyword evidence="3 8" id="KW-0285">Flavoprotein</keyword>
<protein>
    <submittedName>
        <fullName evidence="14">Acyl-CoA dehydrogenase</fullName>
    </submittedName>
</protein>
<dbReference type="InterPro" id="IPR006091">
    <property type="entry name" value="Acyl-CoA_Oxase/DH_mid-dom"/>
</dbReference>
<dbReference type="SUPFAM" id="SSF53613">
    <property type="entry name" value="Ribokinase-like"/>
    <property type="match status" value="1"/>
</dbReference>
<dbReference type="AlphaFoldDB" id="A0A2I9CWT5"/>
<evidence type="ECO:0000256" key="4">
    <source>
        <dbReference type="ARBA" id="ARBA00022679"/>
    </source>
</evidence>
<keyword evidence="7 8" id="KW-0560">Oxidoreductase</keyword>
<keyword evidence="15" id="KW-1185">Reference proteome</keyword>
<dbReference type="Proteomes" id="UP000236569">
    <property type="component" value="Unassembled WGS sequence"/>
</dbReference>
<dbReference type="InterPro" id="IPR002173">
    <property type="entry name" value="Carboh/pur_kinase_PfkB_CS"/>
</dbReference>
<dbReference type="RefSeq" id="WP_103129882.1">
    <property type="nucleotide sequence ID" value="NZ_BFAG01000009.1"/>
</dbReference>
<evidence type="ECO:0000256" key="5">
    <source>
        <dbReference type="ARBA" id="ARBA00022777"/>
    </source>
</evidence>
<comment type="cofactor">
    <cofactor evidence="1 8">
        <name>FAD</name>
        <dbReference type="ChEBI" id="CHEBI:57692"/>
    </cofactor>
</comment>
<evidence type="ECO:0000256" key="6">
    <source>
        <dbReference type="ARBA" id="ARBA00022827"/>
    </source>
</evidence>
<name>A0A2I9CWT5_9DEIO</name>
<accession>A0A2I9CWT5</accession>
<evidence type="ECO:0000259" key="10">
    <source>
        <dbReference type="Pfam" id="PF00294"/>
    </source>
</evidence>
<dbReference type="InterPro" id="IPR046373">
    <property type="entry name" value="Acyl-CoA_Oxase/DH_mid-dom_sf"/>
</dbReference>
<dbReference type="InterPro" id="IPR029056">
    <property type="entry name" value="Ribokinase-like"/>
</dbReference>
<evidence type="ECO:0000256" key="1">
    <source>
        <dbReference type="ARBA" id="ARBA00001974"/>
    </source>
</evidence>
<comment type="caution">
    <text evidence="14">The sequence shown here is derived from an EMBL/GenBank/DDBJ whole genome shotgun (WGS) entry which is preliminary data.</text>
</comment>
<dbReference type="InterPro" id="IPR036250">
    <property type="entry name" value="AcylCo_DH-like_C"/>
</dbReference>
<dbReference type="InterPro" id="IPR011611">
    <property type="entry name" value="PfkB_dom"/>
</dbReference>
<evidence type="ECO:0000259" key="11">
    <source>
        <dbReference type="Pfam" id="PF00441"/>
    </source>
</evidence>
<dbReference type="PANTHER" id="PTHR43884:SF25">
    <property type="entry name" value="ACYL-COA DEHYDROGENASE YDBM-RELATED"/>
    <property type="match status" value="1"/>
</dbReference>
<evidence type="ECO:0000256" key="3">
    <source>
        <dbReference type="ARBA" id="ARBA00022630"/>
    </source>
</evidence>
<dbReference type="Gene3D" id="1.10.540.10">
    <property type="entry name" value="Acyl-CoA dehydrogenase/oxidase, N-terminal domain"/>
    <property type="match status" value="1"/>
</dbReference>
<feature type="domain" description="Acyl-CoA dehydrogenase/oxidase C-terminal" evidence="11">
    <location>
        <begin position="364"/>
        <end position="481"/>
    </location>
</feature>
<dbReference type="PROSITE" id="PS00584">
    <property type="entry name" value="PFKB_KINASES_2"/>
    <property type="match status" value="1"/>
</dbReference>
<feature type="domain" description="Carbohydrate kinase PfkB" evidence="10">
    <location>
        <begin position="28"/>
        <end position="104"/>
    </location>
</feature>
<keyword evidence="4" id="KW-0808">Transferase</keyword>
<dbReference type="GO" id="GO:0016301">
    <property type="term" value="F:kinase activity"/>
    <property type="evidence" value="ECO:0007669"/>
    <property type="project" value="UniProtKB-KW"/>
</dbReference>
<dbReference type="SUPFAM" id="SSF47203">
    <property type="entry name" value="Acyl-CoA dehydrogenase C-terminal domain-like"/>
    <property type="match status" value="1"/>
</dbReference>
<dbReference type="SUPFAM" id="SSF56645">
    <property type="entry name" value="Acyl-CoA dehydrogenase NM domain-like"/>
    <property type="match status" value="1"/>
</dbReference>
<dbReference type="EMBL" id="BFAG01000009">
    <property type="protein sequence ID" value="GBF06509.1"/>
    <property type="molecule type" value="Genomic_DNA"/>
</dbReference>
<keyword evidence="6 8" id="KW-0274">FAD</keyword>
<dbReference type="InterPro" id="IPR009100">
    <property type="entry name" value="AcylCoA_DH/oxidase_NM_dom_sf"/>
</dbReference>
<keyword evidence="5" id="KW-0418">Kinase</keyword>
<dbReference type="InterPro" id="IPR013786">
    <property type="entry name" value="AcylCoA_DH/ox_N"/>
</dbReference>
<dbReference type="Pfam" id="PF00441">
    <property type="entry name" value="Acyl-CoA_dh_1"/>
    <property type="match status" value="1"/>
</dbReference>
<dbReference type="Gene3D" id="3.40.1190.20">
    <property type="match status" value="1"/>
</dbReference>
<evidence type="ECO:0000256" key="8">
    <source>
        <dbReference type="RuleBase" id="RU362125"/>
    </source>
</evidence>
<evidence type="ECO:0000259" key="13">
    <source>
        <dbReference type="Pfam" id="PF02771"/>
    </source>
</evidence>